<dbReference type="GO" id="GO:0005524">
    <property type="term" value="F:ATP binding"/>
    <property type="evidence" value="ECO:0007669"/>
    <property type="project" value="UniProtKB-UniRule"/>
</dbReference>
<reference evidence="8 9" key="1">
    <citation type="journal article" date="2007" name="Proc. Natl. Acad. Sci. U.S.A.">
        <title>The genome of Syntrophus aciditrophicus: life at the thermodynamic limit of microbial growth.</title>
        <authorList>
            <person name="McInerney M.J."/>
            <person name="Rohlin L."/>
            <person name="Mouttaki H."/>
            <person name="Kim U."/>
            <person name="Krupp R.S."/>
            <person name="Rios-Hernandez L."/>
            <person name="Sieber J."/>
            <person name="Struchtemeyer C.G."/>
            <person name="Bhattacharyya A."/>
            <person name="Campbell J.W."/>
            <person name="Gunsalus R.P."/>
        </authorList>
    </citation>
    <scope>NUCLEOTIDE SEQUENCE [LARGE SCALE GENOMIC DNA]</scope>
    <source>
        <strain evidence="8 9">SB</strain>
    </source>
</reference>
<keyword evidence="6" id="KW-0378">Hydrolase</keyword>
<comment type="subunit">
    <text evidence="6">Homodimer.</text>
</comment>
<feature type="binding site" evidence="6">
    <location>
        <begin position="54"/>
        <end position="61"/>
    </location>
    <ligand>
        <name>ATP</name>
        <dbReference type="ChEBI" id="CHEBI:30616"/>
    </ligand>
</feature>
<evidence type="ECO:0000256" key="2">
    <source>
        <dbReference type="ARBA" id="ARBA00022741"/>
    </source>
</evidence>
<dbReference type="STRING" id="56780.SYN_01185"/>
<dbReference type="AlphaFoldDB" id="Q2LWF2"/>
<dbReference type="HAMAP" id="MF_02040">
    <property type="entry name" value="Mrp_NBP35"/>
    <property type="match status" value="1"/>
</dbReference>
<name>Q2LWF2_SYNAS</name>
<dbReference type="RefSeq" id="WP_011418429.1">
    <property type="nucleotide sequence ID" value="NC_007759.1"/>
</dbReference>
<dbReference type="GO" id="GO:0140663">
    <property type="term" value="F:ATP-dependent FeS chaperone activity"/>
    <property type="evidence" value="ECO:0007669"/>
    <property type="project" value="InterPro"/>
</dbReference>
<dbReference type="GO" id="GO:0016226">
    <property type="term" value="P:iron-sulfur cluster assembly"/>
    <property type="evidence" value="ECO:0007669"/>
    <property type="project" value="InterPro"/>
</dbReference>
<keyword evidence="9" id="KW-1185">Reference proteome</keyword>
<accession>Q2LWF2</accession>
<gene>
    <name evidence="8" type="ORF">SYN_01185</name>
</gene>
<dbReference type="InterPro" id="IPR033756">
    <property type="entry name" value="YlxH/NBP35"/>
</dbReference>
<evidence type="ECO:0000256" key="3">
    <source>
        <dbReference type="ARBA" id="ARBA00022840"/>
    </source>
</evidence>
<dbReference type="Gene3D" id="3.40.50.300">
    <property type="entry name" value="P-loop containing nucleotide triphosphate hydrolases"/>
    <property type="match status" value="1"/>
</dbReference>
<dbReference type="CDD" id="cd02037">
    <property type="entry name" value="Mrp_NBP35"/>
    <property type="match status" value="1"/>
</dbReference>
<proteinExistence type="inferred from homology"/>
<keyword evidence="2 6" id="KW-0547">Nucleotide-binding</keyword>
<organism evidence="8 9">
    <name type="scientific">Syntrophus aciditrophicus (strain SB)</name>
    <dbReference type="NCBI Taxonomy" id="56780"/>
    <lineage>
        <taxon>Bacteria</taxon>
        <taxon>Pseudomonadati</taxon>
        <taxon>Thermodesulfobacteriota</taxon>
        <taxon>Syntrophia</taxon>
        <taxon>Syntrophales</taxon>
        <taxon>Syntrophaceae</taxon>
        <taxon>Syntrophus</taxon>
    </lineage>
</organism>
<dbReference type="PROSITE" id="PS01215">
    <property type="entry name" value="MRP"/>
    <property type="match status" value="1"/>
</dbReference>
<dbReference type="GO" id="GO:0046872">
    <property type="term" value="F:metal ion binding"/>
    <property type="evidence" value="ECO:0007669"/>
    <property type="project" value="UniProtKB-KW"/>
</dbReference>
<dbReference type="InterPro" id="IPR019591">
    <property type="entry name" value="Mrp/NBP35_ATP-bd"/>
</dbReference>
<dbReference type="SUPFAM" id="SSF52540">
    <property type="entry name" value="P-loop containing nucleoside triphosphate hydrolases"/>
    <property type="match status" value="1"/>
</dbReference>
<dbReference type="EMBL" id="CP000252">
    <property type="protein sequence ID" value="ABC78410.1"/>
    <property type="molecule type" value="Genomic_DNA"/>
</dbReference>
<keyword evidence="4 6" id="KW-0408">Iron</keyword>
<evidence type="ECO:0000313" key="9">
    <source>
        <dbReference type="Proteomes" id="UP000001933"/>
    </source>
</evidence>
<dbReference type="OrthoDB" id="9809679at2"/>
<evidence type="ECO:0000313" key="8">
    <source>
        <dbReference type="EMBL" id="ABC78410.1"/>
    </source>
</evidence>
<comment type="function">
    <text evidence="6">Binds and transfers iron-sulfur (Fe-S) clusters to target apoproteins. Can hydrolyze ATP.</text>
</comment>
<keyword evidence="5 6" id="KW-0411">Iron-sulfur</keyword>
<dbReference type="FunFam" id="3.40.50.300:FF:001119">
    <property type="entry name" value="Iron-sulfur cluster carrier protein"/>
    <property type="match status" value="1"/>
</dbReference>
<dbReference type="Proteomes" id="UP000001933">
    <property type="component" value="Chromosome"/>
</dbReference>
<dbReference type="GO" id="GO:0051536">
    <property type="term" value="F:iron-sulfur cluster binding"/>
    <property type="evidence" value="ECO:0007669"/>
    <property type="project" value="UniProtKB-UniRule"/>
</dbReference>
<feature type="compositionally biased region" description="Low complexity" evidence="7">
    <location>
        <begin position="1"/>
        <end position="12"/>
    </location>
</feature>
<evidence type="ECO:0000256" key="5">
    <source>
        <dbReference type="ARBA" id="ARBA00023014"/>
    </source>
</evidence>
<sequence>MGSCSSCNSGNSLEGEGCSMAGGQSDKGMANLSEDEKLKRNMERIAHKILVLSGKGGVGKSTVAVNLAIALALEGMRVGLLDVDFHGPSVPTLLHLEGRRPEVTENGMLPITIEGGMKVMSLGFLLQRPDDAVIWRGPLKIGAIKQLLGDVEWGDLDYLVIDFPPGTGDEPLTVAQTIPEADGAVVVTTPQDVSTIDVSKSVTFCRQLNIPVLGVVENMSGLVCPHCSKVIDLFKQGGGEAMAKRMDVPFLGRIPLDPEIVEASDAGRPFIYHHQNTEAAAAFRRIVESLLKLRKSA</sequence>
<keyword evidence="1 6" id="KW-0479">Metal-binding</keyword>
<evidence type="ECO:0000256" key="4">
    <source>
        <dbReference type="ARBA" id="ARBA00023004"/>
    </source>
</evidence>
<dbReference type="InParanoid" id="Q2LWF2"/>
<protein>
    <recommendedName>
        <fullName evidence="6">Iron-sulfur cluster carrier protein</fullName>
    </recommendedName>
</protein>
<feature type="region of interest" description="Disordered" evidence="7">
    <location>
        <begin position="1"/>
        <end position="29"/>
    </location>
</feature>
<dbReference type="eggNOG" id="COG0489">
    <property type="taxonomic scope" value="Bacteria"/>
</dbReference>
<dbReference type="GO" id="GO:0016887">
    <property type="term" value="F:ATP hydrolysis activity"/>
    <property type="evidence" value="ECO:0007669"/>
    <property type="project" value="UniProtKB-UniRule"/>
</dbReference>
<evidence type="ECO:0000256" key="1">
    <source>
        <dbReference type="ARBA" id="ARBA00022723"/>
    </source>
</evidence>
<dbReference type="KEGG" id="sat:SYN_01185"/>
<dbReference type="PANTHER" id="PTHR23264:SF19">
    <property type="entry name" value="CYTOSOLIC FE-S CLUSTER ASSEMBLY FACTOR NUBP2"/>
    <property type="match status" value="1"/>
</dbReference>
<keyword evidence="3 6" id="KW-0067">ATP-binding</keyword>
<dbReference type="InterPro" id="IPR000808">
    <property type="entry name" value="Mrp-like_CS"/>
</dbReference>
<dbReference type="Pfam" id="PF10609">
    <property type="entry name" value="ParA"/>
    <property type="match status" value="1"/>
</dbReference>
<dbReference type="InterPro" id="IPR027417">
    <property type="entry name" value="P-loop_NTPase"/>
</dbReference>
<evidence type="ECO:0000256" key="7">
    <source>
        <dbReference type="SAM" id="MobiDB-lite"/>
    </source>
</evidence>
<evidence type="ECO:0000256" key="6">
    <source>
        <dbReference type="HAMAP-Rule" id="MF_02040"/>
    </source>
</evidence>
<dbReference type="PANTHER" id="PTHR23264">
    <property type="entry name" value="NUCLEOTIDE-BINDING PROTEIN NBP35 YEAST -RELATED"/>
    <property type="match status" value="1"/>
</dbReference>
<dbReference type="GO" id="GO:0005829">
    <property type="term" value="C:cytosol"/>
    <property type="evidence" value="ECO:0007669"/>
    <property type="project" value="TreeGrafter"/>
</dbReference>
<dbReference type="HOGENOM" id="CLU_024839_0_1_7"/>
<comment type="similarity">
    <text evidence="6">Belongs to the Mrp/NBP35 ATP-binding proteins family.</text>
</comment>
<dbReference type="FunCoup" id="Q2LWF2">
    <property type="interactions" value="423"/>
</dbReference>